<dbReference type="SUPFAM" id="SSF46565">
    <property type="entry name" value="Chaperone J-domain"/>
    <property type="match status" value="1"/>
</dbReference>
<dbReference type="CDD" id="cd06257">
    <property type="entry name" value="DnaJ"/>
    <property type="match status" value="1"/>
</dbReference>
<dbReference type="Proteomes" id="UP000676336">
    <property type="component" value="Unassembled WGS sequence"/>
</dbReference>
<comment type="caution">
    <text evidence="3">The sequence shown here is derived from an EMBL/GenBank/DDBJ whole genome shotgun (WGS) entry which is preliminary data.</text>
</comment>
<accession>A0A8S3JLG2</accession>
<proteinExistence type="predicted"/>
<dbReference type="Gene3D" id="1.10.287.110">
    <property type="entry name" value="DnaJ domain"/>
    <property type="match status" value="1"/>
</dbReference>
<dbReference type="Pfam" id="PF00226">
    <property type="entry name" value="DnaJ"/>
    <property type="match status" value="1"/>
</dbReference>
<evidence type="ECO:0000313" key="3">
    <source>
        <dbReference type="EMBL" id="CAF5220431.1"/>
    </source>
</evidence>
<organism evidence="3 4">
    <name type="scientific">Rotaria magnacalcarata</name>
    <dbReference type="NCBI Taxonomy" id="392030"/>
    <lineage>
        <taxon>Eukaryota</taxon>
        <taxon>Metazoa</taxon>
        <taxon>Spiralia</taxon>
        <taxon>Gnathifera</taxon>
        <taxon>Rotifera</taxon>
        <taxon>Eurotatoria</taxon>
        <taxon>Bdelloidea</taxon>
        <taxon>Philodinida</taxon>
        <taxon>Philodinidae</taxon>
        <taxon>Rotaria</taxon>
    </lineage>
</organism>
<feature type="region of interest" description="Disordered" evidence="1">
    <location>
        <begin position="21"/>
        <end position="47"/>
    </location>
</feature>
<dbReference type="EMBL" id="CAJOBI010349770">
    <property type="protein sequence ID" value="CAF5220431.1"/>
    <property type="molecule type" value="Genomic_DNA"/>
</dbReference>
<dbReference type="InterPro" id="IPR001623">
    <property type="entry name" value="DnaJ_domain"/>
</dbReference>
<evidence type="ECO:0000256" key="1">
    <source>
        <dbReference type="SAM" id="MobiDB-lite"/>
    </source>
</evidence>
<feature type="compositionally biased region" description="Basic and acidic residues" evidence="1">
    <location>
        <begin position="28"/>
        <end position="37"/>
    </location>
</feature>
<dbReference type="AlphaFoldDB" id="A0A8S3JLG2"/>
<protein>
    <recommendedName>
        <fullName evidence="2">J domain-containing protein</fullName>
    </recommendedName>
</protein>
<feature type="non-terminal residue" evidence="3">
    <location>
        <position position="1"/>
    </location>
</feature>
<feature type="domain" description="J" evidence="2">
    <location>
        <begin position="1"/>
        <end position="47"/>
    </location>
</feature>
<sequence>MTLDVDQGASISEIKRAYRELSKKHHPDRGGDPEKFASFKLKTNSFN</sequence>
<evidence type="ECO:0000313" key="4">
    <source>
        <dbReference type="Proteomes" id="UP000676336"/>
    </source>
</evidence>
<name>A0A8S3JLG2_9BILA</name>
<gene>
    <name evidence="3" type="ORF">SMN809_LOCUS81895</name>
</gene>
<dbReference type="InterPro" id="IPR036869">
    <property type="entry name" value="J_dom_sf"/>
</dbReference>
<evidence type="ECO:0000259" key="2">
    <source>
        <dbReference type="PROSITE" id="PS50076"/>
    </source>
</evidence>
<reference evidence="3" key="1">
    <citation type="submission" date="2021-02" db="EMBL/GenBank/DDBJ databases">
        <authorList>
            <person name="Nowell W R."/>
        </authorList>
    </citation>
    <scope>NUCLEOTIDE SEQUENCE</scope>
</reference>
<dbReference type="PROSITE" id="PS50076">
    <property type="entry name" value="DNAJ_2"/>
    <property type="match status" value="1"/>
</dbReference>